<keyword evidence="9" id="KW-0812">Transmembrane</keyword>
<dbReference type="GO" id="GO:0003857">
    <property type="term" value="F:(3S)-3-hydroxyacyl-CoA dehydrogenase (NAD+) activity"/>
    <property type="evidence" value="ECO:0007669"/>
    <property type="project" value="UniProtKB-EC"/>
</dbReference>
<keyword evidence="13" id="KW-1185">Reference proteome</keyword>
<dbReference type="AlphaFoldDB" id="A0A917H341"/>
<accession>A0A917H341</accession>
<evidence type="ECO:0000256" key="8">
    <source>
        <dbReference type="ARBA" id="ARBA00049556"/>
    </source>
</evidence>
<dbReference type="Pfam" id="PF02737">
    <property type="entry name" value="3HCDH_N"/>
    <property type="match status" value="1"/>
</dbReference>
<evidence type="ECO:0000256" key="3">
    <source>
        <dbReference type="ARBA" id="ARBA00022832"/>
    </source>
</evidence>
<evidence type="ECO:0000256" key="6">
    <source>
        <dbReference type="ARBA" id="ARBA00023027"/>
    </source>
</evidence>
<evidence type="ECO:0000256" key="2">
    <source>
        <dbReference type="ARBA" id="ARBA00009463"/>
    </source>
</evidence>
<dbReference type="CDD" id="cd06558">
    <property type="entry name" value="crotonase-like"/>
    <property type="match status" value="1"/>
</dbReference>
<dbReference type="GO" id="GO:0006631">
    <property type="term" value="P:fatty acid metabolic process"/>
    <property type="evidence" value="ECO:0007669"/>
    <property type="project" value="UniProtKB-KW"/>
</dbReference>
<protein>
    <submittedName>
        <fullName evidence="12">Enoyl-CoA hydratase</fullName>
    </submittedName>
</protein>
<keyword evidence="6" id="KW-0520">NAD</keyword>
<dbReference type="Pfam" id="PF00378">
    <property type="entry name" value="ECH_1"/>
    <property type="match status" value="1"/>
</dbReference>
<comment type="pathway">
    <text evidence="1">Lipid metabolism; fatty acid beta-oxidation.</text>
</comment>
<dbReference type="Pfam" id="PF00725">
    <property type="entry name" value="3HCDH"/>
    <property type="match status" value="1"/>
</dbReference>
<evidence type="ECO:0000256" key="4">
    <source>
        <dbReference type="ARBA" id="ARBA00022963"/>
    </source>
</evidence>
<evidence type="ECO:0000259" key="11">
    <source>
        <dbReference type="Pfam" id="PF02737"/>
    </source>
</evidence>
<dbReference type="InterPro" id="IPR006108">
    <property type="entry name" value="3HC_DH_C"/>
</dbReference>
<keyword evidence="3" id="KW-0276">Fatty acid metabolism</keyword>
<feature type="domain" description="3-hydroxyacyl-CoA dehydrogenase C-terminal" evidence="10">
    <location>
        <begin position="212"/>
        <end position="311"/>
    </location>
</feature>
<dbReference type="InterPro" id="IPR029045">
    <property type="entry name" value="ClpP/crotonase-like_dom_sf"/>
</dbReference>
<comment type="caution">
    <text evidence="12">The sequence shown here is derived from an EMBL/GenBank/DDBJ whole genome shotgun (WGS) entry which is preliminary data.</text>
</comment>
<dbReference type="SUPFAM" id="SSF51735">
    <property type="entry name" value="NAD(P)-binding Rossmann-fold domains"/>
    <property type="match status" value="1"/>
</dbReference>
<dbReference type="PANTHER" id="PTHR48075:SF7">
    <property type="entry name" value="3-HYDROXYACYL-COA DEHYDROGENASE-RELATED"/>
    <property type="match status" value="1"/>
</dbReference>
<dbReference type="InterPro" id="IPR001753">
    <property type="entry name" value="Enoyl-CoA_hydra/iso"/>
</dbReference>
<dbReference type="InterPro" id="IPR008927">
    <property type="entry name" value="6-PGluconate_DH-like_C_sf"/>
</dbReference>
<keyword evidence="9" id="KW-0472">Membrane</keyword>
<keyword evidence="5" id="KW-0560">Oxidoreductase</keyword>
<keyword evidence="7" id="KW-0443">Lipid metabolism</keyword>
<evidence type="ECO:0000313" key="12">
    <source>
        <dbReference type="EMBL" id="GGG65961.1"/>
    </source>
</evidence>
<dbReference type="InterPro" id="IPR036291">
    <property type="entry name" value="NAD(P)-bd_dom_sf"/>
</dbReference>
<dbReference type="EMBL" id="BMHY01000003">
    <property type="protein sequence ID" value="GGG65961.1"/>
    <property type="molecule type" value="Genomic_DNA"/>
</dbReference>
<feature type="transmembrane region" description="Helical" evidence="9">
    <location>
        <begin position="12"/>
        <end position="37"/>
    </location>
</feature>
<evidence type="ECO:0000256" key="5">
    <source>
        <dbReference type="ARBA" id="ARBA00023002"/>
    </source>
</evidence>
<comment type="catalytic activity">
    <reaction evidence="8">
        <text>a (3S)-3-hydroxyacyl-CoA + NAD(+) = a 3-oxoacyl-CoA + NADH + H(+)</text>
        <dbReference type="Rhea" id="RHEA:22432"/>
        <dbReference type="ChEBI" id="CHEBI:15378"/>
        <dbReference type="ChEBI" id="CHEBI:57318"/>
        <dbReference type="ChEBI" id="CHEBI:57540"/>
        <dbReference type="ChEBI" id="CHEBI:57945"/>
        <dbReference type="ChEBI" id="CHEBI:90726"/>
        <dbReference type="EC" id="1.1.1.35"/>
    </reaction>
</comment>
<keyword evidence="9" id="KW-1133">Transmembrane helix</keyword>
<gene>
    <name evidence="12" type="ORF">GCM10010918_20400</name>
</gene>
<reference evidence="12 13" key="1">
    <citation type="journal article" date="2014" name="Int. J. Syst. Evol. Microbiol.">
        <title>Complete genome sequence of Corynebacterium casei LMG S-19264T (=DSM 44701T), isolated from a smear-ripened cheese.</title>
        <authorList>
            <consortium name="US DOE Joint Genome Institute (JGI-PGF)"/>
            <person name="Walter F."/>
            <person name="Albersmeier A."/>
            <person name="Kalinowski J."/>
            <person name="Ruckert C."/>
        </authorList>
    </citation>
    <scope>NUCLEOTIDE SEQUENCE [LARGE SCALE GENOMIC DNA]</scope>
    <source>
        <strain evidence="12 13">CGMCC 1.15286</strain>
    </source>
</reference>
<evidence type="ECO:0000259" key="10">
    <source>
        <dbReference type="Pfam" id="PF00725"/>
    </source>
</evidence>
<evidence type="ECO:0000256" key="9">
    <source>
        <dbReference type="SAM" id="Phobius"/>
    </source>
</evidence>
<evidence type="ECO:0000256" key="7">
    <source>
        <dbReference type="ARBA" id="ARBA00023098"/>
    </source>
</evidence>
<sequence length="818" mass="88462">MSNHRAESVRRAAVIGSGVMGAGIAAHLANAGMQVLLLDIIPRSLTEEEERIGLTLHHTQVRNRLAQNALQRLRKAQPAALYDAAFAERITAGNLEDDLAGLADADWIVESVVERLDVKRSLFEQIEKVRKPGTLVTTNTSGLSVAAMAEGRSEEFRRHFAATHFFNPPRYMKLVEVVPTTDTDPAVVGKLTDLCEKRLGKGVVLAKDTPNFIANRIGTYGMLVTLEEVLRYGLTVEEADALTGPAMGRPKTATFRMLDIVGLDTLLHVVDNVRERSSDTEELAVFARPPVLEALVASGRLGEKSGGGFYRKKRVAGGGSEIESLHLQTMDYGPRKQVSSTVIDAAKAAKGAAGKAKALLAAEPGSRYSLFAWQTIKRTLLYSAKLTGVIADSIVEIDRAMKWGFNWELGPFELWDAIGLRRSVQRMRDEGDEVPGWVLQWLEAGNESFYRSAAPEAGSPQGTVAKRFYAAARSDSRYEFAEEEQGADDISLAALKESGRTVLSTSGASLIDLGDEVVCLEFHSPNNAIGGDILTAIQRSTDEVSRNWRGLVIANEGRNFCVGANLMLLLMEAQSGDWEEVEDIIRLFQSSMLGLKRLDRPVVAAPHRMTLGGGVEACLPADQIIYSPETYFGLVETGVGLIPAGGGSKEAAVLAAQRAEGGELQPHLNALFETLALAKTSTSGYDVGRIGLRRPQDRVIARQDARIAEAKRAVLELDRAGYAPPQEKRVRVAGREGRAVLQLGVQSLQLSGQVSAHDALIGAKLAHVVAGGNAAPGAEVSEQYLLDLECEAFLSLCGELKTQERMSHMLATGKPLRN</sequence>
<proteinExistence type="inferred from homology"/>
<dbReference type="SUPFAM" id="SSF52096">
    <property type="entry name" value="ClpP/crotonase"/>
    <property type="match status" value="1"/>
</dbReference>
<dbReference type="Gene3D" id="3.40.50.720">
    <property type="entry name" value="NAD(P)-binding Rossmann-like Domain"/>
    <property type="match status" value="1"/>
</dbReference>
<evidence type="ECO:0000313" key="13">
    <source>
        <dbReference type="Proteomes" id="UP000600247"/>
    </source>
</evidence>
<organism evidence="12 13">
    <name type="scientific">Paenibacillus radicis</name>
    <name type="common">ex Gao et al. 2016</name>
    <dbReference type="NCBI Taxonomy" id="1737354"/>
    <lineage>
        <taxon>Bacteria</taxon>
        <taxon>Bacillati</taxon>
        <taxon>Bacillota</taxon>
        <taxon>Bacilli</taxon>
        <taxon>Bacillales</taxon>
        <taxon>Paenibacillaceae</taxon>
        <taxon>Paenibacillus</taxon>
    </lineage>
</organism>
<dbReference type="GO" id="GO:0016042">
    <property type="term" value="P:lipid catabolic process"/>
    <property type="evidence" value="ECO:0007669"/>
    <property type="project" value="UniProtKB-KW"/>
</dbReference>
<dbReference type="Gene3D" id="3.90.226.10">
    <property type="entry name" value="2-enoyl-CoA Hydratase, Chain A, domain 1"/>
    <property type="match status" value="1"/>
</dbReference>
<dbReference type="PANTHER" id="PTHR48075">
    <property type="entry name" value="3-HYDROXYACYL-COA DEHYDROGENASE FAMILY PROTEIN"/>
    <property type="match status" value="1"/>
</dbReference>
<dbReference type="Gene3D" id="1.10.1040.50">
    <property type="match status" value="1"/>
</dbReference>
<dbReference type="Proteomes" id="UP000600247">
    <property type="component" value="Unassembled WGS sequence"/>
</dbReference>
<name>A0A917H341_9BACL</name>
<feature type="domain" description="3-hydroxyacyl-CoA dehydrogenase NAD binding" evidence="11">
    <location>
        <begin position="12"/>
        <end position="209"/>
    </location>
</feature>
<comment type="similarity">
    <text evidence="2">Belongs to the 3-hydroxyacyl-CoA dehydrogenase family.</text>
</comment>
<dbReference type="InterPro" id="IPR006176">
    <property type="entry name" value="3-OHacyl-CoA_DH_NAD-bd"/>
</dbReference>
<dbReference type="SUPFAM" id="SSF48179">
    <property type="entry name" value="6-phosphogluconate dehydrogenase C-terminal domain-like"/>
    <property type="match status" value="2"/>
</dbReference>
<evidence type="ECO:0000256" key="1">
    <source>
        <dbReference type="ARBA" id="ARBA00005005"/>
    </source>
</evidence>
<keyword evidence="4" id="KW-0442">Lipid degradation</keyword>
<dbReference type="RefSeq" id="WP_188888866.1">
    <property type="nucleotide sequence ID" value="NZ_BMHY01000003.1"/>
</dbReference>
<dbReference type="GO" id="GO:0070403">
    <property type="term" value="F:NAD+ binding"/>
    <property type="evidence" value="ECO:0007669"/>
    <property type="project" value="InterPro"/>
</dbReference>